<dbReference type="InterPro" id="IPR036865">
    <property type="entry name" value="CRAL-TRIO_dom_sf"/>
</dbReference>
<dbReference type="GO" id="GO:0016020">
    <property type="term" value="C:membrane"/>
    <property type="evidence" value="ECO:0007669"/>
    <property type="project" value="TreeGrafter"/>
</dbReference>
<proteinExistence type="predicted"/>
<reference evidence="2" key="1">
    <citation type="submission" date="2021-04" db="EMBL/GenBank/DDBJ databases">
        <authorList>
            <person name="Chebbi M.A.C M."/>
        </authorList>
    </citation>
    <scope>NUCLEOTIDE SEQUENCE</scope>
</reference>
<feature type="non-terminal residue" evidence="2">
    <location>
        <position position="1"/>
    </location>
</feature>
<dbReference type="SMART" id="SM00516">
    <property type="entry name" value="SEC14"/>
    <property type="match status" value="1"/>
</dbReference>
<accession>A0A8J2EJZ1</accession>
<dbReference type="PANTHER" id="PTHR10174:SF220">
    <property type="entry name" value="LD41874P"/>
    <property type="match status" value="1"/>
</dbReference>
<dbReference type="Pfam" id="PF00650">
    <property type="entry name" value="CRAL_TRIO"/>
    <property type="match status" value="1"/>
</dbReference>
<dbReference type="InterPro" id="IPR001251">
    <property type="entry name" value="CRAL-TRIO_dom"/>
</dbReference>
<dbReference type="AlphaFoldDB" id="A0A8J2EJZ1"/>
<comment type="caution">
    <text evidence="2">The sequence shown here is derived from an EMBL/GenBank/DDBJ whole genome shotgun (WGS) entry which is preliminary data.</text>
</comment>
<dbReference type="PROSITE" id="PS50191">
    <property type="entry name" value="CRAL_TRIO"/>
    <property type="match status" value="1"/>
</dbReference>
<name>A0A8J2EJZ1_COTCN</name>
<dbReference type="SUPFAM" id="SSF52087">
    <property type="entry name" value="CRAL/TRIO domain"/>
    <property type="match status" value="1"/>
</dbReference>
<dbReference type="PRINTS" id="PR00180">
    <property type="entry name" value="CRETINALDHBP"/>
</dbReference>
<sequence>LILSVKIVRFLISSKMHAITPKSLGKYEVFLEKSKKVEPLKMGSYIFKLELDPLNSELIEKAKNELNETVDAVNKGLADLRELLQVCAVFIRVSYSWRFTEPVLQEMKQLYHYNMTHPVYSDNLTPMDDQDVLSSGLVVPLPVRNRDGCRLFLIQCGSRWNPNEISLDQMLRGIRLVTESALFEPETQVCGVHLLFDLGGFTLSHALCFTPTFAKAELDWVQKCYPGRIKGLHMVHNPFLFNMVFALFKPLLTEKLRKRIYFHGTNKESLLKVVDRKAVPKYMGGDLDVPIQPVGKPLWEYYCNFQQEFEESVKLGYLKKK</sequence>
<dbReference type="CDD" id="cd00170">
    <property type="entry name" value="SEC14"/>
    <property type="match status" value="1"/>
</dbReference>
<feature type="domain" description="CRAL-TRIO" evidence="1">
    <location>
        <begin position="126"/>
        <end position="291"/>
    </location>
</feature>
<dbReference type="OrthoDB" id="75724at2759"/>
<evidence type="ECO:0000313" key="3">
    <source>
        <dbReference type="Proteomes" id="UP000786811"/>
    </source>
</evidence>
<dbReference type="Gene3D" id="3.40.525.10">
    <property type="entry name" value="CRAL-TRIO lipid binding domain"/>
    <property type="match status" value="1"/>
</dbReference>
<gene>
    <name evidence="2" type="ORF">HICCMSTLAB_LOCUS1589</name>
</gene>
<protein>
    <submittedName>
        <fullName evidence="2">Similar to RLBP1: Retinaldehyde-binding protein 1 (Gallus gallus)</fullName>
    </submittedName>
</protein>
<dbReference type="Gene3D" id="1.20.5.1200">
    <property type="entry name" value="Alpha-tocopherol transfer"/>
    <property type="match status" value="1"/>
</dbReference>
<dbReference type="EMBL" id="CAJNRD030001116">
    <property type="protein sequence ID" value="CAG5075435.1"/>
    <property type="molecule type" value="Genomic_DNA"/>
</dbReference>
<dbReference type="Proteomes" id="UP000786811">
    <property type="component" value="Unassembled WGS sequence"/>
</dbReference>
<organism evidence="2 3">
    <name type="scientific">Cotesia congregata</name>
    <name type="common">Parasitoid wasp</name>
    <name type="synonym">Apanteles congregatus</name>
    <dbReference type="NCBI Taxonomy" id="51543"/>
    <lineage>
        <taxon>Eukaryota</taxon>
        <taxon>Metazoa</taxon>
        <taxon>Ecdysozoa</taxon>
        <taxon>Arthropoda</taxon>
        <taxon>Hexapoda</taxon>
        <taxon>Insecta</taxon>
        <taxon>Pterygota</taxon>
        <taxon>Neoptera</taxon>
        <taxon>Endopterygota</taxon>
        <taxon>Hymenoptera</taxon>
        <taxon>Apocrita</taxon>
        <taxon>Ichneumonoidea</taxon>
        <taxon>Braconidae</taxon>
        <taxon>Microgastrinae</taxon>
        <taxon>Cotesia</taxon>
    </lineage>
</organism>
<dbReference type="PANTHER" id="PTHR10174">
    <property type="entry name" value="ALPHA-TOCOPHEROL TRANSFER PROTEIN-RELATED"/>
    <property type="match status" value="1"/>
</dbReference>
<evidence type="ECO:0000313" key="2">
    <source>
        <dbReference type="EMBL" id="CAG5075435.1"/>
    </source>
</evidence>
<dbReference type="GO" id="GO:1902936">
    <property type="term" value="F:phosphatidylinositol bisphosphate binding"/>
    <property type="evidence" value="ECO:0007669"/>
    <property type="project" value="TreeGrafter"/>
</dbReference>
<evidence type="ECO:0000259" key="1">
    <source>
        <dbReference type="PROSITE" id="PS50191"/>
    </source>
</evidence>
<keyword evidence="3" id="KW-1185">Reference proteome</keyword>